<evidence type="ECO:0000313" key="2">
    <source>
        <dbReference type="EMBL" id="CRK48803.1"/>
    </source>
</evidence>
<dbReference type="EMBL" id="CVQI01037939">
    <property type="protein sequence ID" value="CRK48803.1"/>
    <property type="molecule type" value="Genomic_DNA"/>
</dbReference>
<accession>A0A0G4NQP9</accession>
<dbReference type="Proteomes" id="UP000045706">
    <property type="component" value="Unassembled WGS sequence"/>
</dbReference>
<dbReference type="AlphaFoldDB" id="A0A0G4NQP9"/>
<proteinExistence type="predicted"/>
<organism evidence="2 3">
    <name type="scientific">Verticillium longisporum</name>
    <name type="common">Verticillium dahliae var. longisporum</name>
    <dbReference type="NCBI Taxonomy" id="100787"/>
    <lineage>
        <taxon>Eukaryota</taxon>
        <taxon>Fungi</taxon>
        <taxon>Dikarya</taxon>
        <taxon>Ascomycota</taxon>
        <taxon>Pezizomycotina</taxon>
        <taxon>Sordariomycetes</taxon>
        <taxon>Hypocreomycetidae</taxon>
        <taxon>Glomerellales</taxon>
        <taxon>Plectosphaerellaceae</taxon>
        <taxon>Verticillium</taxon>
    </lineage>
</organism>
<gene>
    <name evidence="2" type="ORF">BN1723_008211</name>
</gene>
<protein>
    <submittedName>
        <fullName evidence="2">Uncharacterized protein</fullName>
    </submittedName>
</protein>
<evidence type="ECO:0000256" key="1">
    <source>
        <dbReference type="SAM" id="MobiDB-lite"/>
    </source>
</evidence>
<feature type="compositionally biased region" description="Basic and acidic residues" evidence="1">
    <location>
        <begin position="46"/>
        <end position="60"/>
    </location>
</feature>
<sequence length="60" mass="6324">MTKSLADKLQNIEKAKAKIAALEAEEETDKTNGANGAADTSSAVEDVTKDLKETSVEDKA</sequence>
<feature type="region of interest" description="Disordered" evidence="1">
    <location>
        <begin position="23"/>
        <end position="60"/>
    </location>
</feature>
<evidence type="ECO:0000313" key="3">
    <source>
        <dbReference type="Proteomes" id="UP000045706"/>
    </source>
</evidence>
<name>A0A0G4NQP9_VERLO</name>
<feature type="compositionally biased region" description="Polar residues" evidence="1">
    <location>
        <begin position="31"/>
        <end position="43"/>
    </location>
</feature>
<reference evidence="3" key="1">
    <citation type="submission" date="2015-05" db="EMBL/GenBank/DDBJ databases">
        <authorList>
            <person name="Fogelqvist Johan"/>
        </authorList>
    </citation>
    <scope>NUCLEOTIDE SEQUENCE [LARGE SCALE GENOMIC DNA]</scope>
</reference>